<keyword evidence="3" id="KW-1185">Reference proteome</keyword>
<feature type="compositionally biased region" description="Basic and acidic residues" evidence="1">
    <location>
        <begin position="27"/>
        <end position="41"/>
    </location>
</feature>
<dbReference type="AlphaFoldDB" id="A0AAW2YXC6"/>
<accession>A0AAW2YXC6</accession>
<gene>
    <name evidence="2" type="ORF">AKO1_004465</name>
</gene>
<feature type="region of interest" description="Disordered" evidence="1">
    <location>
        <begin position="1"/>
        <end position="69"/>
    </location>
</feature>
<organism evidence="2 3">
    <name type="scientific">Acrasis kona</name>
    <dbReference type="NCBI Taxonomy" id="1008807"/>
    <lineage>
        <taxon>Eukaryota</taxon>
        <taxon>Discoba</taxon>
        <taxon>Heterolobosea</taxon>
        <taxon>Tetramitia</taxon>
        <taxon>Eutetramitia</taxon>
        <taxon>Acrasidae</taxon>
        <taxon>Acrasis</taxon>
    </lineage>
</organism>
<evidence type="ECO:0000313" key="3">
    <source>
        <dbReference type="Proteomes" id="UP001431209"/>
    </source>
</evidence>
<reference evidence="2 3" key="1">
    <citation type="submission" date="2024-03" db="EMBL/GenBank/DDBJ databases">
        <title>The Acrasis kona genome and developmental transcriptomes reveal deep origins of eukaryotic multicellular pathways.</title>
        <authorList>
            <person name="Sheikh S."/>
            <person name="Fu C.-J."/>
            <person name="Brown M.W."/>
            <person name="Baldauf S.L."/>
        </authorList>
    </citation>
    <scope>NUCLEOTIDE SEQUENCE [LARGE SCALE GENOMIC DNA]</scope>
    <source>
        <strain evidence="2 3">ATCC MYA-3509</strain>
    </source>
</reference>
<feature type="compositionally biased region" description="Acidic residues" evidence="1">
    <location>
        <begin position="45"/>
        <end position="69"/>
    </location>
</feature>
<name>A0AAW2YXC6_9EUKA</name>
<dbReference type="EMBL" id="JAOPGA020000764">
    <property type="protein sequence ID" value="KAL0481425.1"/>
    <property type="molecule type" value="Genomic_DNA"/>
</dbReference>
<dbReference type="Proteomes" id="UP001431209">
    <property type="component" value="Unassembled WGS sequence"/>
</dbReference>
<evidence type="ECO:0000256" key="1">
    <source>
        <dbReference type="SAM" id="MobiDB-lite"/>
    </source>
</evidence>
<comment type="caution">
    <text evidence="2">The sequence shown here is derived from an EMBL/GenBank/DDBJ whole genome shotgun (WGS) entry which is preliminary data.</text>
</comment>
<evidence type="ECO:0000313" key="2">
    <source>
        <dbReference type="EMBL" id="KAL0481425.1"/>
    </source>
</evidence>
<sequence>MQSIPEPVPEYQNTQGVYPRPDMMADAADHGGDDADGRDDAADFGWDDADFGGDDAANDQLDDDGQDEDNNSIKSVISKLYNLLGEGDANSLAVLSRNILSRATNERSNIGKVDNLVDLIFDATFSKKSIKSVRKCAKSLLKLLTNKCIEIDGRQADIMSNGFVAIGDYKVQYFILEILKIIRPDSSIRGVGVKHEMFFELSSYIPDLTYYFSGKSTLD</sequence>
<proteinExistence type="predicted"/>
<protein>
    <submittedName>
        <fullName evidence="2">AKAP8</fullName>
    </submittedName>
</protein>